<dbReference type="GeneID" id="38135926"/>
<protein>
    <submittedName>
        <fullName evidence="1">Uncharacterized protein</fullName>
    </submittedName>
</protein>
<dbReference type="Proteomes" id="UP000253729">
    <property type="component" value="Unassembled WGS sequence"/>
</dbReference>
<dbReference type="AlphaFoldDB" id="A0A3F3PRB9"/>
<accession>A0A3F3PRB9</accession>
<reference evidence="1 2" key="1">
    <citation type="submission" date="2018-07" db="EMBL/GenBank/DDBJ databases">
        <title>The genomes of Aspergillus section Nigri reveals drivers in fungal speciation.</title>
        <authorList>
            <consortium name="DOE Joint Genome Institute"/>
            <person name="Vesth T.C."/>
            <person name="Nybo J."/>
            <person name="Theobald S."/>
            <person name="Brandl J."/>
            <person name="Frisvad J.C."/>
            <person name="Nielsen K.F."/>
            <person name="Lyhne E.K."/>
            <person name="Kogle M.E."/>
            <person name="Kuo A."/>
            <person name="Riley R."/>
            <person name="Clum A."/>
            <person name="Nolan M."/>
            <person name="Lipzen A."/>
            <person name="Salamov A."/>
            <person name="Henrissat B."/>
            <person name="Wiebenga A."/>
            <person name="De vries R.P."/>
            <person name="Grigoriev I.V."/>
            <person name="Mortensen U.H."/>
            <person name="Andersen M.R."/>
            <person name="Baker S.E."/>
        </authorList>
    </citation>
    <scope>NUCLEOTIDE SEQUENCE [LARGE SCALE GENOMIC DNA]</scope>
    <source>
        <strain evidence="1 2">CBS 139.54b</strain>
    </source>
</reference>
<organism evidence="1 2">
    <name type="scientific">Aspergillus welwitschiae</name>
    <dbReference type="NCBI Taxonomy" id="1341132"/>
    <lineage>
        <taxon>Eukaryota</taxon>
        <taxon>Fungi</taxon>
        <taxon>Dikarya</taxon>
        <taxon>Ascomycota</taxon>
        <taxon>Pezizomycotina</taxon>
        <taxon>Eurotiomycetes</taxon>
        <taxon>Eurotiomycetidae</taxon>
        <taxon>Eurotiales</taxon>
        <taxon>Aspergillaceae</taxon>
        <taxon>Aspergillus</taxon>
        <taxon>Aspergillus subgen. Circumdati</taxon>
    </lineage>
</organism>
<sequence>MRVRPGLPVMELPSSPYITTHLLTTCSALQRLGPVGRYASTKMIYETSTVSIHLLQQNGDGEDGDSQNFDLFRSPAEVLI</sequence>
<evidence type="ECO:0000313" key="2">
    <source>
        <dbReference type="Proteomes" id="UP000253729"/>
    </source>
</evidence>
<dbReference type="RefSeq" id="XP_026622512.1">
    <property type="nucleotide sequence ID" value="XM_026767570.1"/>
</dbReference>
<keyword evidence="2" id="KW-1185">Reference proteome</keyword>
<name>A0A3F3PRB9_9EURO</name>
<evidence type="ECO:0000313" key="1">
    <source>
        <dbReference type="EMBL" id="RDH29490.1"/>
    </source>
</evidence>
<dbReference type="EMBL" id="KZ852067">
    <property type="protein sequence ID" value="RDH29490.1"/>
    <property type="molecule type" value="Genomic_DNA"/>
</dbReference>
<proteinExistence type="predicted"/>
<gene>
    <name evidence="1" type="ORF">BDQ94DRAFT_150371</name>
</gene>